<evidence type="ECO:0000313" key="7">
    <source>
        <dbReference type="Proteomes" id="UP001161438"/>
    </source>
</evidence>
<evidence type="ECO:0000259" key="5">
    <source>
        <dbReference type="PROSITE" id="PS51299"/>
    </source>
</evidence>
<feature type="region of interest" description="Disordered" evidence="4">
    <location>
        <begin position="703"/>
        <end position="722"/>
    </location>
</feature>
<dbReference type="Pfam" id="PF00023">
    <property type="entry name" value="Ank"/>
    <property type="match status" value="1"/>
</dbReference>
<feature type="region of interest" description="Disordered" evidence="4">
    <location>
        <begin position="970"/>
        <end position="1014"/>
    </location>
</feature>
<dbReference type="GO" id="GO:0033309">
    <property type="term" value="C:SBF transcription complex"/>
    <property type="evidence" value="ECO:0007669"/>
    <property type="project" value="TreeGrafter"/>
</dbReference>
<feature type="compositionally biased region" description="Low complexity" evidence="4">
    <location>
        <begin position="179"/>
        <end position="191"/>
    </location>
</feature>
<feature type="region of interest" description="Disordered" evidence="4">
    <location>
        <begin position="139"/>
        <end position="210"/>
    </location>
</feature>
<dbReference type="PANTHER" id="PTHR43828:SF7">
    <property type="entry name" value="REGULATORY PROTEIN SWI4"/>
    <property type="match status" value="1"/>
</dbReference>
<dbReference type="SMART" id="SM01252">
    <property type="entry name" value="KilA-N"/>
    <property type="match status" value="1"/>
</dbReference>
<dbReference type="PROSITE" id="PS50297">
    <property type="entry name" value="ANK_REP_REGION"/>
    <property type="match status" value="2"/>
</dbReference>
<dbReference type="GO" id="GO:0003677">
    <property type="term" value="F:DNA binding"/>
    <property type="evidence" value="ECO:0007669"/>
    <property type="project" value="InterPro"/>
</dbReference>
<feature type="compositionally biased region" description="Polar residues" evidence="4">
    <location>
        <begin position="433"/>
        <end position="469"/>
    </location>
</feature>
<evidence type="ECO:0000256" key="2">
    <source>
        <dbReference type="ARBA" id="ARBA00023043"/>
    </source>
</evidence>
<dbReference type="SUPFAM" id="SSF48403">
    <property type="entry name" value="Ankyrin repeat"/>
    <property type="match status" value="1"/>
</dbReference>
<dbReference type="EMBL" id="OX365761">
    <property type="protein sequence ID" value="CAI4038583.1"/>
    <property type="molecule type" value="Genomic_DNA"/>
</dbReference>
<feature type="compositionally biased region" description="Low complexity" evidence="4">
    <location>
        <begin position="414"/>
        <end position="431"/>
    </location>
</feature>
<dbReference type="Gene3D" id="3.10.260.10">
    <property type="entry name" value="Transcription regulator HTH, APSES-type DNA-binding domain"/>
    <property type="match status" value="1"/>
</dbReference>
<feature type="compositionally biased region" description="Low complexity" evidence="4">
    <location>
        <begin position="992"/>
        <end position="1003"/>
    </location>
</feature>
<dbReference type="GO" id="GO:0030907">
    <property type="term" value="C:MBF transcription complex"/>
    <property type="evidence" value="ECO:0007669"/>
    <property type="project" value="TreeGrafter"/>
</dbReference>
<dbReference type="InterPro" id="IPR003163">
    <property type="entry name" value="Tscrpt_reg_HTH_APSES-type"/>
</dbReference>
<dbReference type="InterPro" id="IPR036887">
    <property type="entry name" value="HTH_APSES_sf"/>
</dbReference>
<evidence type="ECO:0000256" key="1">
    <source>
        <dbReference type="ARBA" id="ARBA00022737"/>
    </source>
</evidence>
<dbReference type="PROSITE" id="PS50088">
    <property type="entry name" value="ANK_REPEAT"/>
    <property type="match status" value="2"/>
</dbReference>
<dbReference type="Gene3D" id="1.25.40.20">
    <property type="entry name" value="Ankyrin repeat-containing domain"/>
    <property type="match status" value="1"/>
</dbReference>
<keyword evidence="2 3" id="KW-0040">ANK repeat</keyword>
<evidence type="ECO:0000313" key="6">
    <source>
        <dbReference type="EMBL" id="CAI4038583.1"/>
    </source>
</evidence>
<reference evidence="6" key="1">
    <citation type="submission" date="2022-10" db="EMBL/GenBank/DDBJ databases">
        <authorList>
            <person name="Byrne P K."/>
        </authorList>
    </citation>
    <scope>NUCLEOTIDE SEQUENCE</scope>
    <source>
        <strain evidence="6">IFO1815</strain>
    </source>
</reference>
<feature type="compositionally biased region" description="Polar residues" evidence="4">
    <location>
        <begin position="152"/>
        <end position="164"/>
    </location>
</feature>
<accession>A0AA35NH34</accession>
<dbReference type="RefSeq" id="XP_056081698.1">
    <property type="nucleotide sequence ID" value="XM_056221959.1"/>
</dbReference>
<gene>
    <name evidence="6" type="primary">SMKI05G1940</name>
    <name evidence="6" type="ORF">SMKI_05G1940</name>
</gene>
<evidence type="ECO:0000256" key="3">
    <source>
        <dbReference type="PROSITE-ProRule" id="PRU00023"/>
    </source>
</evidence>
<feature type="region of interest" description="Disordered" evidence="4">
    <location>
        <begin position="408"/>
        <end position="469"/>
    </location>
</feature>
<dbReference type="GeneID" id="80917794"/>
<feature type="domain" description="HTH APSES-type" evidence="5">
    <location>
        <begin position="37"/>
        <end position="147"/>
    </location>
</feature>
<dbReference type="SMART" id="SM00248">
    <property type="entry name" value="ANK"/>
    <property type="match status" value="2"/>
</dbReference>
<dbReference type="InterPro" id="IPR051642">
    <property type="entry name" value="SWI6-like"/>
</dbReference>
<dbReference type="FunFam" id="3.10.260.10:FF:000006">
    <property type="entry name" value="Swi4p"/>
    <property type="match status" value="1"/>
</dbReference>
<feature type="compositionally biased region" description="Basic and acidic residues" evidence="4">
    <location>
        <begin position="811"/>
        <end position="836"/>
    </location>
</feature>
<feature type="region of interest" description="Disordered" evidence="4">
    <location>
        <begin position="799"/>
        <end position="841"/>
    </location>
</feature>
<feature type="repeat" description="ANK" evidence="3">
    <location>
        <begin position="635"/>
        <end position="667"/>
    </location>
</feature>
<sequence length="1086" mass="123325">MPFDALISSQKDNANHQNITPISKSVLLAPHSNHPVIEIATYSETDVYECYIRGFETKIVMRRTKDDWINITQVFKIAQFSKTKRTKILEKESNDMQHEKVQGGYGRFQGTWIPLDSAKFLVNKYEIIDPVVNSILTFQFDPNNPPPKRSKNSILRKTSPGTKITSPSSYNKTPKKKNNNSSTSATTTTINKKGKKNVSITQPNPSPLQNLVFQTPQQFQANSSINIMNNNDSHATMSFNNDTRHNLINNITNNNSNQSTIIQQQKSIHENSFSNNYSATQKPLQFFPIPTNLQNKNIIQNNPNSNDSNSYSHNIDNVIGGNSNNNNLIIVPDGPMQSQQQHHEYMTNNFNNSIMESHTIGNSKKKRKKLNNSNDQQFYIQQEKIQRHFKLMKQPLLWQSFQNPNDHHNEYCDNNSNNNNNSNTLVSNGSSIEVFSSNENDNSMNISSRSMTPFSAGNSSSQNKLQNKMTDQEYKQTILTILSSERSSDVDQALLATLYPAPKNFNINFEIDDQGHTPLHWATAMANIPLIKMLITLNANALQCNKLGFNCITKSIFYNNCYKENAFDEIISILKICLITPDSNGRLPFHYLIELSVNKSKNPMIIKSYMDSIILSLGQQDYNLLKICLNYQDNIGNTPLHLSALNLNFEVYNRLVYLGASTDILNLDNESPASVMNKYNTSASGSNNNDTKMDRKVLQTLPQKHHYKQQQQQQQQRPQNNVKIPKIIKTQHHDKEKSPDVNLTKPDSEVNESQYLHSNQPNSTNMNTIMDDLSNINSFVTSSVIKDIKSTPSKILENSPILYGRRSQSTSDDKENTRNHEDRDERKNVSLNKEKNSMPLLESPSTLLPIQMSPLRKYSKPLSQQIDVLNTKVSSMQKKMGEEIKHLDDQVIETESSISNTKKRLITIAHQIEEAFDSVSNKNSITSISELQTRIKETSSKLNSGKQNFIQSLEKSQALKLATIVQDEESKVDTDLNSRSHSEKHENKEPTPSLKSNSSSPDNSKADTKLANDIQDSYDKNETLRLATELTILQFKRRMKTLEISEARSKINSSVKLDKYRNLIGITIENIDSKLDDIEKDLRANA</sequence>
<organism evidence="6 7">
    <name type="scientific">Saccharomyces mikatae IFO 1815</name>
    <dbReference type="NCBI Taxonomy" id="226126"/>
    <lineage>
        <taxon>Eukaryota</taxon>
        <taxon>Fungi</taxon>
        <taxon>Dikarya</taxon>
        <taxon>Ascomycota</taxon>
        <taxon>Saccharomycotina</taxon>
        <taxon>Saccharomycetes</taxon>
        <taxon>Saccharomycetales</taxon>
        <taxon>Saccharomycetaceae</taxon>
        <taxon>Saccharomyces</taxon>
    </lineage>
</organism>
<dbReference type="GO" id="GO:0001228">
    <property type="term" value="F:DNA-binding transcription activator activity, RNA polymerase II-specific"/>
    <property type="evidence" value="ECO:0007669"/>
    <property type="project" value="UniProtKB-ARBA"/>
</dbReference>
<feature type="region of interest" description="Disordered" evidence="4">
    <location>
        <begin position="729"/>
        <end position="749"/>
    </location>
</feature>
<evidence type="ECO:0000256" key="4">
    <source>
        <dbReference type="SAM" id="MobiDB-lite"/>
    </source>
</evidence>
<keyword evidence="1" id="KW-0677">Repeat</keyword>
<feature type="compositionally biased region" description="Polar residues" evidence="4">
    <location>
        <begin position="198"/>
        <end position="210"/>
    </location>
</feature>
<dbReference type="PANTHER" id="PTHR43828">
    <property type="entry name" value="ASPARAGINASE"/>
    <property type="match status" value="1"/>
</dbReference>
<protein>
    <recommendedName>
        <fullName evidence="5">HTH APSES-type domain-containing protein</fullName>
    </recommendedName>
</protein>
<proteinExistence type="predicted"/>
<dbReference type="Proteomes" id="UP001161438">
    <property type="component" value="Chromosome 5"/>
</dbReference>
<dbReference type="AlphaFoldDB" id="A0AA35NH34"/>
<dbReference type="SUPFAM" id="SSF54616">
    <property type="entry name" value="DNA-binding domain of Mlu1-box binding protein MBP1"/>
    <property type="match status" value="1"/>
</dbReference>
<dbReference type="Pfam" id="PF04383">
    <property type="entry name" value="KilA-N"/>
    <property type="match status" value="1"/>
</dbReference>
<feature type="repeat" description="ANK" evidence="3">
    <location>
        <begin position="514"/>
        <end position="546"/>
    </location>
</feature>
<dbReference type="PROSITE" id="PS51299">
    <property type="entry name" value="HTH_APSES"/>
    <property type="match status" value="1"/>
</dbReference>
<dbReference type="InterPro" id="IPR036770">
    <property type="entry name" value="Ankyrin_rpt-contain_sf"/>
</dbReference>
<keyword evidence="7" id="KW-1185">Reference proteome</keyword>
<name>A0AA35NH34_SACMI</name>
<dbReference type="FunFam" id="1.25.40.20:FF:000361">
    <property type="entry name" value="Swi4p"/>
    <property type="match status" value="1"/>
</dbReference>
<dbReference type="InterPro" id="IPR002110">
    <property type="entry name" value="Ankyrin_rpt"/>
</dbReference>
<dbReference type="InterPro" id="IPR018004">
    <property type="entry name" value="KilA/APSES_HTH"/>
</dbReference>
<feature type="compositionally biased region" description="Basic and acidic residues" evidence="4">
    <location>
        <begin position="970"/>
        <end position="989"/>
    </location>
</feature>